<dbReference type="STRING" id="762967.HMPREF9440_02129"/>
<sequence length="81" mass="9058">MNERCRTGCGYRHPVCENDKRPRRSWKGRRARRGGIRHSPEAAAILKRGPRFEAIETGMSARQKGSGIGVDPHCTGGRFIP</sequence>
<accession>H3KH88</accession>
<evidence type="ECO:0000313" key="2">
    <source>
        <dbReference type="EMBL" id="EHY30525.1"/>
    </source>
</evidence>
<evidence type="ECO:0000256" key="1">
    <source>
        <dbReference type="SAM" id="MobiDB-lite"/>
    </source>
</evidence>
<proteinExistence type="predicted"/>
<dbReference type="HOGENOM" id="CLU_2572589_0_0_4"/>
<protein>
    <submittedName>
        <fullName evidence="2">Uncharacterized protein</fullName>
    </submittedName>
</protein>
<dbReference type="EMBL" id="AFBQ01000320">
    <property type="protein sequence ID" value="EHY30525.1"/>
    <property type="molecule type" value="Genomic_DNA"/>
</dbReference>
<keyword evidence="3" id="KW-1185">Reference proteome</keyword>
<name>H3KH88_9BURK</name>
<dbReference type="Proteomes" id="UP000004956">
    <property type="component" value="Unassembled WGS sequence"/>
</dbReference>
<gene>
    <name evidence="2" type="ORF">HMPREF9440_02129</name>
</gene>
<feature type="region of interest" description="Disordered" evidence="1">
    <location>
        <begin position="59"/>
        <end position="81"/>
    </location>
</feature>
<dbReference type="AlphaFoldDB" id="H3KH88"/>
<reference evidence="2 3" key="1">
    <citation type="submission" date="2011-11" db="EMBL/GenBank/DDBJ databases">
        <authorList>
            <person name="Weinstock G."/>
            <person name="Sodergren E."/>
            <person name="Clifton S."/>
            <person name="Fulton L."/>
            <person name="Fulton B."/>
            <person name="Courtney L."/>
            <person name="Fronick C."/>
            <person name="Harrison M."/>
            <person name="Strong C."/>
            <person name="Farmer C."/>
            <person name="Delahaunty K."/>
            <person name="Markovic C."/>
            <person name="Hall O."/>
            <person name="Minx P."/>
            <person name="Tomlinson C."/>
            <person name="Mitreva M."/>
            <person name="Hou S."/>
            <person name="Chen J."/>
            <person name="Wollam A."/>
            <person name="Pepin K.H."/>
            <person name="Johnson M."/>
            <person name="Bhonagiri V."/>
            <person name="Zhang X."/>
            <person name="Suruliraj S."/>
            <person name="Warren W."/>
            <person name="Chinwalla A."/>
            <person name="Mardis E.R."/>
            <person name="Wilson R.K."/>
        </authorList>
    </citation>
    <scope>NUCLEOTIDE SEQUENCE [LARGE SCALE GENOMIC DNA]</scope>
    <source>
        <strain evidence="2 3">YIT 11816</strain>
    </source>
</reference>
<evidence type="ECO:0000313" key="3">
    <source>
        <dbReference type="Proteomes" id="UP000004956"/>
    </source>
</evidence>
<comment type="caution">
    <text evidence="2">The sequence shown here is derived from an EMBL/GenBank/DDBJ whole genome shotgun (WGS) entry which is preliminary data.</text>
</comment>
<organism evidence="2 3">
    <name type="scientific">Sutterella parvirubra YIT 11816</name>
    <dbReference type="NCBI Taxonomy" id="762967"/>
    <lineage>
        <taxon>Bacteria</taxon>
        <taxon>Pseudomonadati</taxon>
        <taxon>Pseudomonadota</taxon>
        <taxon>Betaproteobacteria</taxon>
        <taxon>Burkholderiales</taxon>
        <taxon>Sutterellaceae</taxon>
        <taxon>Sutterella</taxon>
    </lineage>
</organism>